<organism evidence="1 2">
    <name type="scientific">Mogibacterium timidum ATCC 33093</name>
    <dbReference type="NCBI Taxonomy" id="1401079"/>
    <lineage>
        <taxon>Bacteria</taxon>
        <taxon>Bacillati</taxon>
        <taxon>Bacillota</taxon>
        <taxon>Clostridia</taxon>
        <taxon>Peptostreptococcales</taxon>
        <taxon>Anaerovoracaceae</taxon>
        <taxon>Mogibacterium</taxon>
    </lineage>
</organism>
<evidence type="ECO:0000313" key="1">
    <source>
        <dbReference type="EMBL" id="EUC52570.1"/>
    </source>
</evidence>
<comment type="caution">
    <text evidence="1">The sequence shown here is derived from an EMBL/GenBank/DDBJ whole genome shotgun (WGS) entry which is preliminary data.</text>
</comment>
<reference evidence="1 2" key="1">
    <citation type="submission" date="2014-01" db="EMBL/GenBank/DDBJ databases">
        <authorList>
            <person name="Durkin A.S."/>
            <person name="McCorrison J."/>
            <person name="Torralba M."/>
            <person name="Gillis M."/>
            <person name="Haft D.H."/>
            <person name="Methe B."/>
            <person name="Sutton G."/>
            <person name="Nelson K.E."/>
        </authorList>
    </citation>
    <scope>NUCLEOTIDE SEQUENCE [LARGE SCALE GENOMIC DNA]</scope>
    <source>
        <strain evidence="1 2">ATCC 33093</strain>
    </source>
</reference>
<evidence type="ECO:0000313" key="2">
    <source>
        <dbReference type="Proteomes" id="UP000022645"/>
    </source>
</evidence>
<dbReference type="EMBL" id="JALU01000016">
    <property type="protein sequence ID" value="EUC52570.1"/>
    <property type="molecule type" value="Genomic_DNA"/>
</dbReference>
<dbReference type="Proteomes" id="UP000022645">
    <property type="component" value="Unassembled WGS sequence"/>
</dbReference>
<gene>
    <name evidence="1" type="ORF">HMPREF0581_1135</name>
</gene>
<protein>
    <submittedName>
        <fullName evidence="1">Uncharacterized protein</fullName>
    </submittedName>
</protein>
<name>X8IS22_9FIRM</name>
<accession>X8IS22</accession>
<sequence length="38" mass="4144">MGTAAVSFLKEDIGWIKCEPEACRYAPGSLSYSSNVFD</sequence>
<proteinExistence type="predicted"/>
<dbReference type="AlphaFoldDB" id="X8IS22"/>